<dbReference type="EMBL" id="CP054535">
    <property type="protein sequence ID" value="QSL64964.1"/>
    <property type="molecule type" value="Genomic_DNA"/>
</dbReference>
<sequence length="395" mass="45303">MYSSDNIQRSRFVYSPRPFSIGSKSSLPKGNYSLTALNQDLQPWNGEKSQNFRKTMSPIFDHVRSNGLSSDKVYAAEKSAQNTLRESYVNRLRRASATVWCEHGTQLPVDVKMTKSKSFVTKKGFAIKSLVFPHTSIAPFSKPMAQHARSTNDAAPQHTMLIPRLSATETCFDEEQDDDVVYSSLAPNDKYHSSDKIFRFMHESVEPLEPLKEDLEEQSDEYIEEQIEQHLNEDLENHMENQIREHMGGHIMEQIEDQMLDQMQDQMEDRMEEKMEEGMEQYMDSLGPLETDIQYGTSIKNSHFRSASVKSASESSHYSHSVFSSSPGVSKNSIFSKHINEFTDNTMHTSLPSRNSLYTHVDESYSSVKSFYPPPTRKLYIVNLTKHDIFSDDET</sequence>
<proteinExistence type="predicted"/>
<evidence type="ECO:0000313" key="1">
    <source>
        <dbReference type="EMBL" id="QSL64964.1"/>
    </source>
</evidence>
<evidence type="ECO:0000313" key="2">
    <source>
        <dbReference type="Proteomes" id="UP000663699"/>
    </source>
</evidence>
<protein>
    <submittedName>
        <fullName evidence="1">Uncharacterized protein</fullName>
    </submittedName>
</protein>
<dbReference type="OrthoDB" id="5345069at2759"/>
<dbReference type="AlphaFoldDB" id="A0A899FXD9"/>
<organism evidence="1 2">
    <name type="scientific">Pneumocystis wakefieldiae</name>
    <dbReference type="NCBI Taxonomy" id="38082"/>
    <lineage>
        <taxon>Eukaryota</taxon>
        <taxon>Fungi</taxon>
        <taxon>Dikarya</taxon>
        <taxon>Ascomycota</taxon>
        <taxon>Taphrinomycotina</taxon>
        <taxon>Pneumocystomycetes</taxon>
        <taxon>Pneumocystaceae</taxon>
        <taxon>Pneumocystis</taxon>
    </lineage>
</organism>
<name>A0A899FXD9_9ASCO</name>
<gene>
    <name evidence="1" type="ORF">MERGE_002268</name>
</gene>
<keyword evidence="2" id="KW-1185">Reference proteome</keyword>
<reference evidence="1" key="1">
    <citation type="submission" date="2020-06" db="EMBL/GenBank/DDBJ databases">
        <title>Genomes of multiple members of Pneumocystis genus reveal paths to human pathogen Pneumocystis jirovecii.</title>
        <authorList>
            <person name="Cisse O.H."/>
            <person name="Ma L."/>
            <person name="Dekker J."/>
            <person name="Khil P."/>
            <person name="Jo J."/>
            <person name="Brenchley J."/>
            <person name="Blair R."/>
            <person name="Pahar B."/>
            <person name="Chabe M."/>
            <person name="Van Rompay K.A."/>
            <person name="Keesler R."/>
            <person name="Sukura A."/>
            <person name="Hirsch V."/>
            <person name="Kutty G."/>
            <person name="Liu Y."/>
            <person name="Peng L."/>
            <person name="Chen J."/>
            <person name="Song J."/>
            <person name="Weissenbacher-Lang C."/>
            <person name="Xu J."/>
            <person name="Upham N.S."/>
            <person name="Stajich J.E."/>
            <person name="Cuomo C.A."/>
            <person name="Cushion M.T."/>
            <person name="Kovacs J.A."/>
        </authorList>
    </citation>
    <scope>NUCLEOTIDE SEQUENCE</scope>
    <source>
        <strain evidence="1">2A</strain>
    </source>
</reference>
<accession>A0A899FXD9</accession>
<dbReference type="Proteomes" id="UP000663699">
    <property type="component" value="Chromosome 4"/>
</dbReference>